<feature type="transmembrane region" description="Helical" evidence="1">
    <location>
        <begin position="106"/>
        <end position="127"/>
    </location>
</feature>
<dbReference type="OrthoDB" id="67965at2759"/>
<name>Q22PJ4_TETTS</name>
<dbReference type="Proteomes" id="UP000009168">
    <property type="component" value="Unassembled WGS sequence"/>
</dbReference>
<dbReference type="InterPro" id="IPR010721">
    <property type="entry name" value="UstE-like"/>
</dbReference>
<dbReference type="PANTHER" id="PTHR32251">
    <property type="entry name" value="3-OXO-5-ALPHA-STEROID 4-DEHYDROGENASE"/>
    <property type="match status" value="1"/>
</dbReference>
<keyword evidence="1" id="KW-0472">Membrane</keyword>
<dbReference type="GeneID" id="7832741"/>
<dbReference type="HOGENOM" id="CLU_1513550_0_0_1"/>
<dbReference type="KEGG" id="tet:TTHERM_00361500"/>
<keyword evidence="1" id="KW-0812">Transmembrane</keyword>
<dbReference type="EMBL" id="GG662855">
    <property type="protein sequence ID" value="EAR87115.2"/>
    <property type="molecule type" value="Genomic_DNA"/>
</dbReference>
<gene>
    <name evidence="2" type="ORF">TTHERM_00361500</name>
</gene>
<dbReference type="RefSeq" id="XP_001007360.2">
    <property type="nucleotide sequence ID" value="XM_001007360.2"/>
</dbReference>
<accession>Q22PJ4</accession>
<sequence>MISFIKRFLKKLFEAKSINDYGLLLDELRNYIYYDLFETRKIIKAKTLANWFKGTIILYIIFLMYIYQNFQLQSYIYLNLHGSYGLLWVCKSFIFPDPQFEKEMTLLSAIGGVGILSLYLIIPHQMISLNIENNYNINRILLCSFLFIFGVTLMMVSDCQKFYELKYKPKDTNNKTIKSGAFYCCRNPNYLGEMLLYLSFAILSNSNLSYYILFFIWSTVFLVNISCKEFSFIRKPDWNTYKKHSWILLPKVFPDSSLYSSIFYIIIGGVIYITKDFFKAY</sequence>
<dbReference type="PROSITE" id="PS50244">
    <property type="entry name" value="S5A_REDUCTASE"/>
    <property type="match status" value="1"/>
</dbReference>
<dbReference type="PANTHER" id="PTHR32251:SF33">
    <property type="entry name" value="STEROID 5-ALPHA REDUCTASE C-TERMINAL DOMAIN-CONTAINING PROTEIN"/>
    <property type="match status" value="1"/>
</dbReference>
<protein>
    <submittedName>
        <fullName evidence="2">3-oxo-5-alpha-steroid 4-dehydrogenase</fullName>
    </submittedName>
</protein>
<evidence type="ECO:0000313" key="2">
    <source>
        <dbReference type="EMBL" id="EAR87115.2"/>
    </source>
</evidence>
<dbReference type="GO" id="GO:0016020">
    <property type="term" value="C:membrane"/>
    <property type="evidence" value="ECO:0007669"/>
    <property type="project" value="TreeGrafter"/>
</dbReference>
<feature type="transmembrane region" description="Helical" evidence="1">
    <location>
        <begin position="208"/>
        <end position="227"/>
    </location>
</feature>
<feature type="transmembrane region" description="Helical" evidence="1">
    <location>
        <begin position="48"/>
        <end position="68"/>
    </location>
</feature>
<dbReference type="Pfam" id="PF06966">
    <property type="entry name" value="DUF1295"/>
    <property type="match status" value="1"/>
</dbReference>
<feature type="transmembrane region" description="Helical" evidence="1">
    <location>
        <begin position="248"/>
        <end position="273"/>
    </location>
</feature>
<evidence type="ECO:0000256" key="1">
    <source>
        <dbReference type="SAM" id="Phobius"/>
    </source>
</evidence>
<dbReference type="AlphaFoldDB" id="Q22PJ4"/>
<evidence type="ECO:0000313" key="3">
    <source>
        <dbReference type="Proteomes" id="UP000009168"/>
    </source>
</evidence>
<proteinExistence type="predicted"/>
<keyword evidence="1" id="KW-1133">Transmembrane helix</keyword>
<feature type="transmembrane region" description="Helical" evidence="1">
    <location>
        <begin position="139"/>
        <end position="159"/>
    </location>
</feature>
<dbReference type="Gene3D" id="1.20.120.1630">
    <property type="match status" value="1"/>
</dbReference>
<dbReference type="InParanoid" id="Q22PJ4"/>
<keyword evidence="3" id="KW-1185">Reference proteome</keyword>
<organism evidence="2 3">
    <name type="scientific">Tetrahymena thermophila (strain SB210)</name>
    <dbReference type="NCBI Taxonomy" id="312017"/>
    <lineage>
        <taxon>Eukaryota</taxon>
        <taxon>Sar</taxon>
        <taxon>Alveolata</taxon>
        <taxon>Ciliophora</taxon>
        <taxon>Intramacronucleata</taxon>
        <taxon>Oligohymenophorea</taxon>
        <taxon>Hymenostomatida</taxon>
        <taxon>Tetrahymenina</taxon>
        <taxon>Tetrahymenidae</taxon>
        <taxon>Tetrahymena</taxon>
    </lineage>
</organism>
<reference evidence="3" key="1">
    <citation type="journal article" date="2006" name="PLoS Biol.">
        <title>Macronuclear genome sequence of the ciliate Tetrahymena thermophila, a model eukaryote.</title>
        <authorList>
            <person name="Eisen J.A."/>
            <person name="Coyne R.S."/>
            <person name="Wu M."/>
            <person name="Wu D."/>
            <person name="Thiagarajan M."/>
            <person name="Wortman J.R."/>
            <person name="Badger J.H."/>
            <person name="Ren Q."/>
            <person name="Amedeo P."/>
            <person name="Jones K.M."/>
            <person name="Tallon L.J."/>
            <person name="Delcher A.L."/>
            <person name="Salzberg S.L."/>
            <person name="Silva J.C."/>
            <person name="Haas B.J."/>
            <person name="Majoros W.H."/>
            <person name="Farzad M."/>
            <person name="Carlton J.M."/>
            <person name="Smith R.K. Jr."/>
            <person name="Garg J."/>
            <person name="Pearlman R.E."/>
            <person name="Karrer K.M."/>
            <person name="Sun L."/>
            <person name="Manning G."/>
            <person name="Elde N.C."/>
            <person name="Turkewitz A.P."/>
            <person name="Asai D.J."/>
            <person name="Wilkes D.E."/>
            <person name="Wang Y."/>
            <person name="Cai H."/>
            <person name="Collins K."/>
            <person name="Stewart B.A."/>
            <person name="Lee S.R."/>
            <person name="Wilamowska K."/>
            <person name="Weinberg Z."/>
            <person name="Ruzzo W.L."/>
            <person name="Wloga D."/>
            <person name="Gaertig J."/>
            <person name="Frankel J."/>
            <person name="Tsao C.-C."/>
            <person name="Gorovsky M.A."/>
            <person name="Keeling P.J."/>
            <person name="Waller R.F."/>
            <person name="Patron N.J."/>
            <person name="Cherry J.M."/>
            <person name="Stover N.A."/>
            <person name="Krieger C.J."/>
            <person name="del Toro C."/>
            <person name="Ryder H.F."/>
            <person name="Williamson S.C."/>
            <person name="Barbeau R.A."/>
            <person name="Hamilton E.P."/>
            <person name="Orias E."/>
        </authorList>
    </citation>
    <scope>NUCLEOTIDE SEQUENCE [LARGE SCALE GENOMIC DNA]</scope>
    <source>
        <strain evidence="3">SB210</strain>
    </source>
</reference>